<accession>L1J931</accession>
<keyword evidence="3" id="KW-1185">Reference proteome</keyword>
<gene>
    <name evidence="1" type="ORF">GUITHDRAFT_139312</name>
</gene>
<name>L1J931_GUITC</name>
<dbReference type="PaxDb" id="55529-EKX45036"/>
<reference evidence="2" key="3">
    <citation type="submission" date="2016-03" db="UniProtKB">
        <authorList>
            <consortium name="EnsemblProtists"/>
        </authorList>
    </citation>
    <scope>IDENTIFICATION</scope>
</reference>
<protein>
    <submittedName>
        <fullName evidence="1 2">Uncharacterized protein</fullName>
    </submittedName>
</protein>
<reference evidence="3" key="2">
    <citation type="submission" date="2012-11" db="EMBL/GenBank/DDBJ databases">
        <authorList>
            <person name="Kuo A."/>
            <person name="Curtis B.A."/>
            <person name="Tanifuji G."/>
            <person name="Burki F."/>
            <person name="Gruber A."/>
            <person name="Irimia M."/>
            <person name="Maruyama S."/>
            <person name="Arias M.C."/>
            <person name="Ball S.G."/>
            <person name="Gile G.H."/>
            <person name="Hirakawa Y."/>
            <person name="Hopkins J.F."/>
            <person name="Rensing S.A."/>
            <person name="Schmutz J."/>
            <person name="Symeonidi A."/>
            <person name="Elias M."/>
            <person name="Eveleigh R.J."/>
            <person name="Herman E.K."/>
            <person name="Klute M.J."/>
            <person name="Nakayama T."/>
            <person name="Obornik M."/>
            <person name="Reyes-Prieto A."/>
            <person name="Armbrust E.V."/>
            <person name="Aves S.J."/>
            <person name="Beiko R.G."/>
            <person name="Coutinho P."/>
            <person name="Dacks J.B."/>
            <person name="Durnford D.G."/>
            <person name="Fast N.M."/>
            <person name="Green B.R."/>
            <person name="Grisdale C."/>
            <person name="Hempe F."/>
            <person name="Henrissat B."/>
            <person name="Hoppner M.P."/>
            <person name="Ishida K.-I."/>
            <person name="Kim E."/>
            <person name="Koreny L."/>
            <person name="Kroth P.G."/>
            <person name="Liu Y."/>
            <person name="Malik S.-B."/>
            <person name="Maier U.G."/>
            <person name="McRose D."/>
            <person name="Mock T."/>
            <person name="Neilson J.A."/>
            <person name="Onodera N.T."/>
            <person name="Poole A.M."/>
            <person name="Pritham E.J."/>
            <person name="Richards T.A."/>
            <person name="Rocap G."/>
            <person name="Roy S.W."/>
            <person name="Sarai C."/>
            <person name="Schaack S."/>
            <person name="Shirato S."/>
            <person name="Slamovits C.H."/>
            <person name="Spencer D.F."/>
            <person name="Suzuki S."/>
            <person name="Worden A.Z."/>
            <person name="Zauner S."/>
            <person name="Barry K."/>
            <person name="Bell C."/>
            <person name="Bharti A.K."/>
            <person name="Crow J.A."/>
            <person name="Grimwood J."/>
            <person name="Kramer R."/>
            <person name="Lindquist E."/>
            <person name="Lucas S."/>
            <person name="Salamov A."/>
            <person name="McFadden G.I."/>
            <person name="Lane C.E."/>
            <person name="Keeling P.J."/>
            <person name="Gray M.W."/>
            <person name="Grigoriev I.V."/>
            <person name="Archibald J.M."/>
        </authorList>
    </citation>
    <scope>NUCLEOTIDE SEQUENCE</scope>
    <source>
        <strain evidence="3">CCMP2712</strain>
    </source>
</reference>
<dbReference type="RefSeq" id="XP_005832016.1">
    <property type="nucleotide sequence ID" value="XM_005831959.1"/>
</dbReference>
<reference evidence="1 3" key="1">
    <citation type="journal article" date="2012" name="Nature">
        <title>Algal genomes reveal evolutionary mosaicism and the fate of nucleomorphs.</title>
        <authorList>
            <consortium name="DOE Joint Genome Institute"/>
            <person name="Curtis B.A."/>
            <person name="Tanifuji G."/>
            <person name="Burki F."/>
            <person name="Gruber A."/>
            <person name="Irimia M."/>
            <person name="Maruyama S."/>
            <person name="Arias M.C."/>
            <person name="Ball S.G."/>
            <person name="Gile G.H."/>
            <person name="Hirakawa Y."/>
            <person name="Hopkins J.F."/>
            <person name="Kuo A."/>
            <person name="Rensing S.A."/>
            <person name="Schmutz J."/>
            <person name="Symeonidi A."/>
            <person name="Elias M."/>
            <person name="Eveleigh R.J."/>
            <person name="Herman E.K."/>
            <person name="Klute M.J."/>
            <person name="Nakayama T."/>
            <person name="Obornik M."/>
            <person name="Reyes-Prieto A."/>
            <person name="Armbrust E.V."/>
            <person name="Aves S.J."/>
            <person name="Beiko R.G."/>
            <person name="Coutinho P."/>
            <person name="Dacks J.B."/>
            <person name="Durnford D.G."/>
            <person name="Fast N.M."/>
            <person name="Green B.R."/>
            <person name="Grisdale C.J."/>
            <person name="Hempel F."/>
            <person name="Henrissat B."/>
            <person name="Hoppner M.P."/>
            <person name="Ishida K."/>
            <person name="Kim E."/>
            <person name="Koreny L."/>
            <person name="Kroth P.G."/>
            <person name="Liu Y."/>
            <person name="Malik S.B."/>
            <person name="Maier U.G."/>
            <person name="McRose D."/>
            <person name="Mock T."/>
            <person name="Neilson J.A."/>
            <person name="Onodera N.T."/>
            <person name="Poole A.M."/>
            <person name="Pritham E.J."/>
            <person name="Richards T.A."/>
            <person name="Rocap G."/>
            <person name="Roy S.W."/>
            <person name="Sarai C."/>
            <person name="Schaack S."/>
            <person name="Shirato S."/>
            <person name="Slamovits C.H."/>
            <person name="Spencer D.F."/>
            <person name="Suzuki S."/>
            <person name="Worden A.Z."/>
            <person name="Zauner S."/>
            <person name="Barry K."/>
            <person name="Bell C."/>
            <person name="Bharti A.K."/>
            <person name="Crow J.A."/>
            <person name="Grimwood J."/>
            <person name="Kramer R."/>
            <person name="Lindquist E."/>
            <person name="Lucas S."/>
            <person name="Salamov A."/>
            <person name="McFadden G.I."/>
            <person name="Lane C.E."/>
            <person name="Keeling P.J."/>
            <person name="Gray M.W."/>
            <person name="Grigoriev I.V."/>
            <person name="Archibald J.M."/>
        </authorList>
    </citation>
    <scope>NUCLEOTIDE SEQUENCE</scope>
    <source>
        <strain evidence="1 3">CCMP2712</strain>
    </source>
</reference>
<dbReference type="HOGENOM" id="CLU_1859081_0_0_1"/>
<dbReference type="KEGG" id="gtt:GUITHDRAFT_139312"/>
<dbReference type="EnsemblProtists" id="EKX45036">
    <property type="protein sequence ID" value="EKX45036"/>
    <property type="gene ID" value="GUITHDRAFT_139312"/>
</dbReference>
<sequence>MYTINNAENLSRTERQTSPVDLIYKMWDPRNVFLGAWGPSKPKVIPEDVPYPPMLFAPTHQVVVANGKDVNLGSCYRPGTSLERWVLYFLQHEGRGAQMRMQAYRSLVRYQDIGEKTLRFYESEDLKYTIIRIREERN</sequence>
<dbReference type="Proteomes" id="UP000011087">
    <property type="component" value="Unassembled WGS sequence"/>
</dbReference>
<evidence type="ECO:0000313" key="1">
    <source>
        <dbReference type="EMBL" id="EKX45036.1"/>
    </source>
</evidence>
<organism evidence="1">
    <name type="scientific">Guillardia theta (strain CCMP2712)</name>
    <name type="common">Cryptophyte</name>
    <dbReference type="NCBI Taxonomy" id="905079"/>
    <lineage>
        <taxon>Eukaryota</taxon>
        <taxon>Cryptophyceae</taxon>
        <taxon>Pyrenomonadales</taxon>
        <taxon>Geminigeraceae</taxon>
        <taxon>Guillardia</taxon>
    </lineage>
</organism>
<dbReference type="AlphaFoldDB" id="L1J931"/>
<dbReference type="GeneID" id="17301610"/>
<evidence type="ECO:0000313" key="2">
    <source>
        <dbReference type="EnsemblProtists" id="EKX45036"/>
    </source>
</evidence>
<proteinExistence type="predicted"/>
<evidence type="ECO:0000313" key="3">
    <source>
        <dbReference type="Proteomes" id="UP000011087"/>
    </source>
</evidence>
<dbReference type="EMBL" id="JH993001">
    <property type="protein sequence ID" value="EKX45036.1"/>
    <property type="molecule type" value="Genomic_DNA"/>
</dbReference>